<dbReference type="InterPro" id="IPR054353">
    <property type="entry name" value="IstA-like_C"/>
</dbReference>
<gene>
    <name evidence="3" type="ORF">CHRY9393_03558</name>
</gene>
<dbReference type="GO" id="GO:0003677">
    <property type="term" value="F:DNA binding"/>
    <property type="evidence" value="ECO:0007669"/>
    <property type="project" value="InterPro"/>
</dbReference>
<dbReference type="PANTHER" id="PTHR35004">
    <property type="entry name" value="TRANSPOSASE RV3428C-RELATED"/>
    <property type="match status" value="1"/>
</dbReference>
<name>A0A6N4XYG7_9FLAO</name>
<dbReference type="Proteomes" id="UP000445309">
    <property type="component" value="Unassembled WGS sequence"/>
</dbReference>
<dbReference type="InterPro" id="IPR006120">
    <property type="entry name" value="Resolvase_HTH_dom"/>
</dbReference>
<dbReference type="RefSeq" id="WP_162074443.1">
    <property type="nucleotide sequence ID" value="NZ_CACVBY010000181.1"/>
</dbReference>
<evidence type="ECO:0000313" key="3">
    <source>
        <dbReference type="EMBL" id="CAA7393780.1"/>
    </source>
</evidence>
<dbReference type="GO" id="GO:0000150">
    <property type="term" value="F:DNA strand exchange activity"/>
    <property type="evidence" value="ECO:0007669"/>
    <property type="project" value="InterPro"/>
</dbReference>
<keyword evidence="4" id="KW-1185">Reference proteome</keyword>
<evidence type="ECO:0000313" key="4">
    <source>
        <dbReference type="Proteomes" id="UP000445309"/>
    </source>
</evidence>
<comment type="similarity">
    <text evidence="1">Belongs to the transposase IS21/IS408/IS1162 family.</text>
</comment>
<dbReference type="PANTHER" id="PTHR35004:SF8">
    <property type="entry name" value="TRANSPOSASE RV3428C-RELATED"/>
    <property type="match status" value="1"/>
</dbReference>
<reference evidence="3 4" key="1">
    <citation type="submission" date="2020-01" db="EMBL/GenBank/DDBJ databases">
        <authorList>
            <person name="Rodrigo-Torres L."/>
            <person name="Arahal R. D."/>
            <person name="Lucena T."/>
        </authorList>
    </citation>
    <scope>NUCLEOTIDE SEQUENCE [LARGE SCALE GENOMIC DNA]</scope>
    <source>
        <strain evidence="3 4">CECT 9393</strain>
    </source>
</reference>
<sequence>MANKKIDMLHLKQLLRLYTQGLSKVKISKQLGLSRNTVKKYISLFHEHRFTYEELSELSSEEIEDLFETTILEPDGKEKILENYFPYVTKELKKTGVTRYILWEEYQEKYPDGYCYSQFCHLYRQWSRKISPSMHMDHKAGDKMFVDYTGKKLHIIDKETGEEKEVEVFVSILGASRMTFVEATRTQGKEDFLGSLTKSLNYYGGVPAAIVPDNLKSAVKKSDKYEPQINDSLQDFALHYSTTILPTRTYHPKDKALVENAVRIVYTRIFAPLRKQQFFSLEELNTSIRELLEVHNDAPMKREKCSRRAIFKEVEQPELSSLPAMEYQLKSFSKATVHKTSHVYLSKDKHYYSVPFAYIGKKVLLIYSKTAIEVYYGQRRIAFHERIYSKYGYTTLKEHMPSSYQYMTEWNPDRFISWAQGIGENTEEYIIKVLEKKQHPEQSYKSCAGILHLAKKVGHQRLDNACKRALGYERYGLMPIKSILDKGLDNLQDDEHFFEELKLPKHKNIRGGKYYQ</sequence>
<accession>A0A6N4XYG7</accession>
<dbReference type="Pfam" id="PF22483">
    <property type="entry name" value="Mu-transpos_C_2"/>
    <property type="match status" value="1"/>
</dbReference>
<dbReference type="InterPro" id="IPR012337">
    <property type="entry name" value="RNaseH-like_sf"/>
</dbReference>
<dbReference type="Gene3D" id="1.10.10.60">
    <property type="entry name" value="Homeodomain-like"/>
    <property type="match status" value="1"/>
</dbReference>
<dbReference type="NCBIfam" id="NF033546">
    <property type="entry name" value="transpos_IS21"/>
    <property type="match status" value="1"/>
</dbReference>
<organism evidence="3 4">
    <name type="scientific">Chryseobacterium fistulae</name>
    <dbReference type="NCBI Taxonomy" id="2675058"/>
    <lineage>
        <taxon>Bacteria</taxon>
        <taxon>Pseudomonadati</taxon>
        <taxon>Bacteroidota</taxon>
        <taxon>Flavobacteriia</taxon>
        <taxon>Flavobacteriales</taxon>
        <taxon>Weeksellaceae</taxon>
        <taxon>Chryseobacterium group</taxon>
        <taxon>Chryseobacterium</taxon>
    </lineage>
</organism>
<dbReference type="SUPFAM" id="SSF53098">
    <property type="entry name" value="Ribonuclease H-like"/>
    <property type="match status" value="1"/>
</dbReference>
<dbReference type="Pfam" id="PF02796">
    <property type="entry name" value="HTH_7"/>
    <property type="match status" value="1"/>
</dbReference>
<dbReference type="Gene3D" id="3.30.420.10">
    <property type="entry name" value="Ribonuclease H-like superfamily/Ribonuclease H"/>
    <property type="match status" value="1"/>
</dbReference>
<protein>
    <recommendedName>
        <fullName evidence="2">Integrase catalytic domain-containing protein</fullName>
    </recommendedName>
</protein>
<dbReference type="InterPro" id="IPR036397">
    <property type="entry name" value="RNaseH_sf"/>
</dbReference>
<proteinExistence type="inferred from homology"/>
<feature type="domain" description="Integrase catalytic" evidence="2">
    <location>
        <begin position="128"/>
        <end position="318"/>
    </location>
</feature>
<dbReference type="InterPro" id="IPR001584">
    <property type="entry name" value="Integrase_cat-core"/>
</dbReference>
<dbReference type="PROSITE" id="PS50994">
    <property type="entry name" value="INTEGRASE"/>
    <property type="match status" value="1"/>
</dbReference>
<evidence type="ECO:0000256" key="1">
    <source>
        <dbReference type="ARBA" id="ARBA00009277"/>
    </source>
</evidence>
<evidence type="ECO:0000259" key="2">
    <source>
        <dbReference type="PROSITE" id="PS50994"/>
    </source>
</evidence>
<dbReference type="AlphaFoldDB" id="A0A6N4XYG7"/>
<dbReference type="GO" id="GO:0015074">
    <property type="term" value="P:DNA integration"/>
    <property type="evidence" value="ECO:0007669"/>
    <property type="project" value="InterPro"/>
</dbReference>
<dbReference type="EMBL" id="CACVBY010000181">
    <property type="protein sequence ID" value="CAA7393780.1"/>
    <property type="molecule type" value="Genomic_DNA"/>
</dbReference>